<dbReference type="RefSeq" id="WP_201636023.1">
    <property type="nucleotide sequence ID" value="NZ_JAEQNB010000004.1"/>
</dbReference>
<feature type="compositionally biased region" description="Polar residues" evidence="3">
    <location>
        <begin position="417"/>
        <end position="433"/>
    </location>
</feature>
<evidence type="ECO:0000256" key="3">
    <source>
        <dbReference type="SAM" id="MobiDB-lite"/>
    </source>
</evidence>
<keyword evidence="2" id="KW-0175">Coiled coil</keyword>
<dbReference type="InterPro" id="IPR006143">
    <property type="entry name" value="RND_pump_MFP"/>
</dbReference>
<dbReference type="SUPFAM" id="SSF111369">
    <property type="entry name" value="HlyD-like secretion proteins"/>
    <property type="match status" value="2"/>
</dbReference>
<dbReference type="Gene3D" id="2.40.420.20">
    <property type="match status" value="1"/>
</dbReference>
<dbReference type="PROSITE" id="PS51257">
    <property type="entry name" value="PROKAR_LIPOPROTEIN"/>
    <property type="match status" value="1"/>
</dbReference>
<dbReference type="InterPro" id="IPR058647">
    <property type="entry name" value="BSH_CzcB-like"/>
</dbReference>
<feature type="coiled-coil region" evidence="2">
    <location>
        <begin position="174"/>
        <end position="229"/>
    </location>
</feature>
<dbReference type="Proteomes" id="UP000602284">
    <property type="component" value="Unassembled WGS sequence"/>
</dbReference>
<dbReference type="PANTHER" id="PTHR30469:SF15">
    <property type="entry name" value="HLYD FAMILY OF SECRETION PROTEINS"/>
    <property type="match status" value="1"/>
</dbReference>
<evidence type="ECO:0000313" key="7">
    <source>
        <dbReference type="Proteomes" id="UP000602284"/>
    </source>
</evidence>
<dbReference type="NCBIfam" id="TIGR01730">
    <property type="entry name" value="RND_mfp"/>
    <property type="match status" value="1"/>
</dbReference>
<evidence type="ECO:0000259" key="5">
    <source>
        <dbReference type="Pfam" id="PF25989"/>
    </source>
</evidence>
<evidence type="ECO:0000259" key="4">
    <source>
        <dbReference type="Pfam" id="PF25973"/>
    </source>
</evidence>
<protein>
    <submittedName>
        <fullName evidence="6">Efflux RND transporter periplasmic adaptor subunit</fullName>
    </submittedName>
</protein>
<evidence type="ECO:0000256" key="2">
    <source>
        <dbReference type="SAM" id="Coils"/>
    </source>
</evidence>
<dbReference type="Gene3D" id="2.40.50.100">
    <property type="match status" value="1"/>
</dbReference>
<comment type="similarity">
    <text evidence="1">Belongs to the membrane fusion protein (MFP) (TC 8.A.1) family.</text>
</comment>
<organism evidence="6 7">
    <name type="scientific">Tumebacillus amylolyticus</name>
    <dbReference type="NCBI Taxonomy" id="2801339"/>
    <lineage>
        <taxon>Bacteria</taxon>
        <taxon>Bacillati</taxon>
        <taxon>Bacillota</taxon>
        <taxon>Bacilli</taxon>
        <taxon>Bacillales</taxon>
        <taxon>Alicyclobacillaceae</taxon>
        <taxon>Tumebacillus</taxon>
    </lineage>
</organism>
<feature type="region of interest" description="Disordered" evidence="3">
    <location>
        <begin position="417"/>
        <end position="457"/>
    </location>
</feature>
<evidence type="ECO:0000256" key="1">
    <source>
        <dbReference type="ARBA" id="ARBA00009477"/>
    </source>
</evidence>
<keyword evidence="7" id="KW-1185">Reference proteome</keyword>
<accession>A0ABS1JBT6</accession>
<dbReference type="Pfam" id="PF25989">
    <property type="entry name" value="YknX_C"/>
    <property type="match status" value="1"/>
</dbReference>
<evidence type="ECO:0000313" key="6">
    <source>
        <dbReference type="EMBL" id="MBL0387736.1"/>
    </source>
</evidence>
<comment type="caution">
    <text evidence="6">The sequence shown here is derived from an EMBL/GenBank/DDBJ whole genome shotgun (WGS) entry which is preliminary data.</text>
</comment>
<proteinExistence type="inferred from homology"/>
<dbReference type="PANTHER" id="PTHR30469">
    <property type="entry name" value="MULTIDRUG RESISTANCE PROTEIN MDTA"/>
    <property type="match status" value="1"/>
</dbReference>
<gene>
    <name evidence="6" type="ORF">JJB07_13930</name>
</gene>
<dbReference type="Gene3D" id="2.40.30.170">
    <property type="match status" value="1"/>
</dbReference>
<dbReference type="InterPro" id="IPR058637">
    <property type="entry name" value="YknX-like_C"/>
</dbReference>
<feature type="domain" description="CzcB-like barrel-sandwich hybrid" evidence="4">
    <location>
        <begin position="64"/>
        <end position="263"/>
    </location>
</feature>
<dbReference type="Pfam" id="PF25973">
    <property type="entry name" value="BSH_CzcB"/>
    <property type="match status" value="1"/>
</dbReference>
<name>A0ABS1JBT6_9BACL</name>
<sequence length="457" mass="47874">MNAYWKQTGLTIASLSLFFAGCAKSPQVAEEATIVPVSIDRATPRDLPETLVLPGRVMPREQTPVLATAAGQVQSVLVQVGDSVKKGQLLATLDTGSSQATLQEAKGAIAGIEAQIRRLQSGNGIATAGISSVGGSLADDTSRKIALLESQVQTQILALAQALEKPGPDTPEKLLSISQQLQRAQSQVSLLQTQAFVGKSLDVFKAPLLQTLQAQLVQAHQALHLAEAQVKAAQITSPFDGVVLSKNAIAGTPSGPGVPLFSVGDVAQVDFEVLVDPTLQARLKQGQAANVQVGEHSPVPTTLASVSPSLDLQAKSFTAHAQLDNDAGEYKPGQVGQALITLDPHTGVLTVPTSSILHEGSTAYVLLAQGETAVKKTVTTGYNNGTYTEILTGLKKDDPVIHEGLDRVQPGTKIQIITSGTSPSKSSMKTSGEPQGLHEPQALHEPQDLRVLPRSRS</sequence>
<reference evidence="6 7" key="1">
    <citation type="submission" date="2021-01" db="EMBL/GenBank/DDBJ databases">
        <title>Tumebacillus sp. strain ITR2 16S ribosomal RNA gene Genome sequencing and assembly.</title>
        <authorList>
            <person name="Kang M."/>
        </authorList>
    </citation>
    <scope>NUCLEOTIDE SEQUENCE [LARGE SCALE GENOMIC DNA]</scope>
    <source>
        <strain evidence="6 7">ITR2</strain>
    </source>
</reference>
<dbReference type="EMBL" id="JAEQNB010000004">
    <property type="protein sequence ID" value="MBL0387736.1"/>
    <property type="molecule type" value="Genomic_DNA"/>
</dbReference>
<feature type="domain" description="YknX-like C-terminal permuted SH3-like" evidence="5">
    <location>
        <begin position="348"/>
        <end position="415"/>
    </location>
</feature>